<organism evidence="3 4">
    <name type="scientific">Bodo saltans</name>
    <name type="common">Flagellated protozoan</name>
    <dbReference type="NCBI Taxonomy" id="75058"/>
    <lineage>
        <taxon>Eukaryota</taxon>
        <taxon>Discoba</taxon>
        <taxon>Euglenozoa</taxon>
        <taxon>Kinetoplastea</taxon>
        <taxon>Metakinetoplastina</taxon>
        <taxon>Eubodonida</taxon>
        <taxon>Bodonidae</taxon>
        <taxon>Bodo</taxon>
    </lineage>
</organism>
<name>A0A0S4KJG7_BODSA</name>
<feature type="region of interest" description="Disordered" evidence="1">
    <location>
        <begin position="789"/>
        <end position="824"/>
    </location>
</feature>
<evidence type="ECO:0000256" key="1">
    <source>
        <dbReference type="SAM" id="MobiDB-lite"/>
    </source>
</evidence>
<protein>
    <submittedName>
        <fullName evidence="3">UDP-Gal or UDP-GlcNAc-dependent glycosyltransferase, putative</fullName>
    </submittedName>
</protein>
<reference evidence="4" key="1">
    <citation type="submission" date="2015-09" db="EMBL/GenBank/DDBJ databases">
        <authorList>
            <consortium name="Pathogen Informatics"/>
        </authorList>
    </citation>
    <scope>NUCLEOTIDE SEQUENCE [LARGE SCALE GENOMIC DNA]</scope>
    <source>
        <strain evidence="4">Lake Konstanz</strain>
    </source>
</reference>
<keyword evidence="2" id="KW-0472">Membrane</keyword>
<feature type="region of interest" description="Disordered" evidence="1">
    <location>
        <begin position="75"/>
        <end position="104"/>
    </location>
</feature>
<gene>
    <name evidence="3" type="ORF">BSAL_08330</name>
</gene>
<dbReference type="GO" id="GO:0016740">
    <property type="term" value="F:transferase activity"/>
    <property type="evidence" value="ECO:0007669"/>
    <property type="project" value="UniProtKB-KW"/>
</dbReference>
<feature type="compositionally biased region" description="Polar residues" evidence="1">
    <location>
        <begin position="81"/>
        <end position="104"/>
    </location>
</feature>
<dbReference type="AlphaFoldDB" id="A0A0S4KJG7"/>
<dbReference type="VEuPathDB" id="TriTrypDB:BSAL_08330"/>
<keyword evidence="4" id="KW-1185">Reference proteome</keyword>
<evidence type="ECO:0000313" key="3">
    <source>
        <dbReference type="EMBL" id="CUI14597.1"/>
    </source>
</evidence>
<feature type="transmembrane region" description="Helical" evidence="2">
    <location>
        <begin position="7"/>
        <end position="25"/>
    </location>
</feature>
<dbReference type="Proteomes" id="UP000051952">
    <property type="component" value="Unassembled WGS sequence"/>
</dbReference>
<evidence type="ECO:0000256" key="2">
    <source>
        <dbReference type="SAM" id="Phobius"/>
    </source>
</evidence>
<proteinExistence type="predicted"/>
<accession>A0A0S4KJG7</accession>
<dbReference type="EMBL" id="CYKH01001432">
    <property type="protein sequence ID" value="CUI14597.1"/>
    <property type="molecule type" value="Genomic_DNA"/>
</dbReference>
<evidence type="ECO:0000313" key="4">
    <source>
        <dbReference type="Proteomes" id="UP000051952"/>
    </source>
</evidence>
<keyword evidence="2" id="KW-1133">Transmembrane helix</keyword>
<keyword evidence="2" id="KW-0812">Transmembrane</keyword>
<keyword evidence="3" id="KW-0808">Transferase</keyword>
<sequence>MSGGRQFAIGILTGAIMILFFSGFYDLDYAAQKRNLAKPFERSFATSWRNNGFGVSWEAIGPTFSLSAAAATTPSALSDNRGGTPNESAAINSSSTGGQNDDTVVENNHHHLLTAKVYPNSTGPLMLYDSLPFPEHPDNLFLVAIGVMSIDSDFGASRRKLLRSSWMTYRDVWSPEAQRSSSASSTPPPPSVLVKFVVGRHHKNDYKFTNQLVEEANNVKMLNDIVAVSLLEKRSSSGKVNSTKYGIWGLESMLSTELKSFIWRRIALAKYAASFIAKADDDIFLVVPNYVATLRVLPRSKSSWGYHSLVERIPGHRDTTFPYNVGPIATASADIAHVMATSPVLSFLSEPFTGRPADYFIRRCDHEDYGTYSSIDEVKTPFHVFHDCRFVEPYIHGKEFFRPRPLEAHGEADTTALPYAPTRLDRRYFVNFHKLEPDLFAKALSWFPDDGNVDYISPPPNFTSVRIKGVPPRVNIHFTTEAMNHRCGPMTKVNYHTYWKELGAMKFRLTDNTHDYVQECSYQDLRNVSTPFVLALGILDRHAENRVRFRALMNGAPDLWSWWNRSHPVLVRFPIFFSGKGVSRKQFWECHRYQDMISIPKSVLPFETRASLHAFLWLRKARKLYPTAAFIGTMYGIPKLWNPFLLPSYFASLLNRTVPQLHKLQKNTAIGKTEHIIIHNYLGAPDASSSSRHEKDSGKAATKQLVTTATPSKAAFTIISASISWMIPFAFPLAGSTEVINSALRKSTAAKKKSAHPLALFNALIYKSAAANRITEMKPTRLMNAASIIDDDVKSDDPDTPSMSNETAEREEEMTPATPSSTSSFSSSHIVSVCVCNRAALTPLHHRSSRFKAVVRPSLGEAAGMRALPEPPMGSASHSFIVACDDNTGIDPGQEDNVSPLIARPHAADTCWF</sequence>
<dbReference type="OrthoDB" id="2139606at2759"/>